<sequence length="311" mass="36142">MNFIPPNTKRIAEALGNITQLPKDIQMAVTNKLDESFQPLPKLDHDDWLSIHKVEGQTIKSFERTRSKAIPHATYKTIYIQPVGSFSHPRVIPPDVIIEFVRIFFPGCEVELLSTIDFSKSMKYRENDGIRQYQTGSLYKYLSQTRHKRDAKRELLCVAVTMADICIGKIWDWAYGQARIIDGVGVYSFARLDPLFPASPQTLLSTPLTNEHRIIMLRRCVKVLLHELNHLFGLKHCIYYICLMNGANNETEMDRQPLYLCPVCLRKLYSTLQFNVRDVYENFVALCGKYGLEEERIWYQKRLDCIQDTNK</sequence>
<comment type="caution">
    <text evidence="8">The sequence shown here is derived from an EMBL/GenBank/DDBJ whole genome shotgun (WGS) entry which is preliminary data.</text>
</comment>
<evidence type="ECO:0000256" key="5">
    <source>
        <dbReference type="ARBA" id="ARBA00022833"/>
    </source>
</evidence>
<dbReference type="PANTHER" id="PTHR15910:SF1">
    <property type="entry name" value="ARCHAEMETZINCIN-2"/>
    <property type="match status" value="1"/>
</dbReference>
<proteinExistence type="predicted"/>
<comment type="cofactor">
    <cofactor evidence="1">
        <name>Zn(2+)</name>
        <dbReference type="ChEBI" id="CHEBI:29105"/>
    </cofactor>
</comment>
<evidence type="ECO:0000256" key="3">
    <source>
        <dbReference type="ARBA" id="ARBA00022723"/>
    </source>
</evidence>
<keyword evidence="3" id="KW-0479">Metal-binding</keyword>
<evidence type="ECO:0000256" key="6">
    <source>
        <dbReference type="ARBA" id="ARBA00023049"/>
    </source>
</evidence>
<keyword evidence="2" id="KW-0645">Protease</keyword>
<evidence type="ECO:0000313" key="9">
    <source>
        <dbReference type="Proteomes" id="UP000663836"/>
    </source>
</evidence>
<dbReference type="Gene3D" id="3.40.390.10">
    <property type="entry name" value="Collagenase (Catalytic Domain)"/>
    <property type="match status" value="1"/>
</dbReference>
<evidence type="ECO:0000313" key="7">
    <source>
        <dbReference type="EMBL" id="CAF1121954.1"/>
    </source>
</evidence>
<evidence type="ECO:0000256" key="4">
    <source>
        <dbReference type="ARBA" id="ARBA00022801"/>
    </source>
</evidence>
<dbReference type="PANTHER" id="PTHR15910">
    <property type="entry name" value="ARCHAEMETZINCIN"/>
    <property type="match status" value="1"/>
</dbReference>
<dbReference type="InterPro" id="IPR012962">
    <property type="entry name" value="Pept_M54_archaemetzincn"/>
</dbReference>
<evidence type="ECO:0000256" key="1">
    <source>
        <dbReference type="ARBA" id="ARBA00001947"/>
    </source>
</evidence>
<dbReference type="GO" id="GO:0046872">
    <property type="term" value="F:metal ion binding"/>
    <property type="evidence" value="ECO:0007669"/>
    <property type="project" value="UniProtKB-KW"/>
</dbReference>
<dbReference type="SUPFAM" id="SSF55486">
    <property type="entry name" value="Metalloproteases ('zincins'), catalytic domain"/>
    <property type="match status" value="1"/>
</dbReference>
<evidence type="ECO:0008006" key="10">
    <source>
        <dbReference type="Google" id="ProtNLM"/>
    </source>
</evidence>
<keyword evidence="6" id="KW-0482">Metalloprotease</keyword>
<gene>
    <name evidence="8" type="ORF">JBS370_LOCUS16903</name>
    <name evidence="7" type="ORF">ZHD862_LOCUS18681</name>
</gene>
<evidence type="ECO:0000313" key="8">
    <source>
        <dbReference type="EMBL" id="CAF3828440.1"/>
    </source>
</evidence>
<dbReference type="Proteomes" id="UP000663864">
    <property type="component" value="Unassembled WGS sequence"/>
</dbReference>
<dbReference type="InterPro" id="IPR024079">
    <property type="entry name" value="MetalloPept_cat_dom_sf"/>
</dbReference>
<dbReference type="AlphaFoldDB" id="A0A819D2Q7"/>
<protein>
    <recommendedName>
        <fullName evidence="10">Archaemetzincin-2</fullName>
    </recommendedName>
</protein>
<dbReference type="EMBL" id="CAJNOT010000982">
    <property type="protein sequence ID" value="CAF1121954.1"/>
    <property type="molecule type" value="Genomic_DNA"/>
</dbReference>
<dbReference type="Pfam" id="PF07998">
    <property type="entry name" value="Peptidase_M54"/>
    <property type="match status" value="1"/>
</dbReference>
<dbReference type="GO" id="GO:0008237">
    <property type="term" value="F:metallopeptidase activity"/>
    <property type="evidence" value="ECO:0007669"/>
    <property type="project" value="UniProtKB-KW"/>
</dbReference>
<name>A0A819D2Q7_9BILA</name>
<evidence type="ECO:0000256" key="2">
    <source>
        <dbReference type="ARBA" id="ARBA00022670"/>
    </source>
</evidence>
<organism evidence="8 9">
    <name type="scientific">Rotaria sordida</name>
    <dbReference type="NCBI Taxonomy" id="392033"/>
    <lineage>
        <taxon>Eukaryota</taxon>
        <taxon>Metazoa</taxon>
        <taxon>Spiralia</taxon>
        <taxon>Gnathifera</taxon>
        <taxon>Rotifera</taxon>
        <taxon>Eurotatoria</taxon>
        <taxon>Bdelloidea</taxon>
        <taxon>Philodinida</taxon>
        <taxon>Philodinidae</taxon>
        <taxon>Rotaria</taxon>
    </lineage>
</organism>
<keyword evidence="5" id="KW-0862">Zinc</keyword>
<accession>A0A819D2Q7</accession>
<dbReference type="GO" id="GO:0006508">
    <property type="term" value="P:proteolysis"/>
    <property type="evidence" value="ECO:0007669"/>
    <property type="project" value="UniProtKB-KW"/>
</dbReference>
<dbReference type="CDD" id="cd11375">
    <property type="entry name" value="Peptidase_M54"/>
    <property type="match status" value="1"/>
</dbReference>
<dbReference type="Proteomes" id="UP000663836">
    <property type="component" value="Unassembled WGS sequence"/>
</dbReference>
<dbReference type="EMBL" id="CAJOBD010001748">
    <property type="protein sequence ID" value="CAF3828440.1"/>
    <property type="molecule type" value="Genomic_DNA"/>
</dbReference>
<reference evidence="8" key="1">
    <citation type="submission" date="2021-02" db="EMBL/GenBank/DDBJ databases">
        <authorList>
            <person name="Nowell W R."/>
        </authorList>
    </citation>
    <scope>NUCLEOTIDE SEQUENCE</scope>
</reference>
<keyword evidence="4" id="KW-0378">Hydrolase</keyword>